<feature type="region of interest" description="Disordered" evidence="1">
    <location>
        <begin position="1"/>
        <end position="21"/>
    </location>
</feature>
<protein>
    <submittedName>
        <fullName evidence="3">Aste57867_10484 protein</fullName>
    </submittedName>
</protein>
<proteinExistence type="predicted"/>
<feature type="compositionally biased region" description="Pro residues" evidence="1">
    <location>
        <begin position="1"/>
        <end position="17"/>
    </location>
</feature>
<reference evidence="2" key="2">
    <citation type="submission" date="2019-06" db="EMBL/GenBank/DDBJ databases">
        <title>Genomics analysis of Aphanomyces spp. identifies a new class of oomycete effector associated with host adaptation.</title>
        <authorList>
            <person name="Gaulin E."/>
        </authorList>
    </citation>
    <scope>NUCLEOTIDE SEQUENCE</scope>
    <source>
        <strain evidence="2">CBS 578.67</strain>
    </source>
</reference>
<sequence length="169" mass="18676">MDRSHVPPPMQHNPSSPPQYTSLEMKCRYAYKNCPNARTHKENGELHSLCEFHRDKANSVQKIYARKRRCRKRQERLAAKAAAAAAVAAGGNAITGKGKGKRVRKRNPPKLPTAALLKIDPIPYPHDAIGHVGAGGGNDDDEVKMEVDEIAPRPSSFTDADVEMLRDLM</sequence>
<dbReference type="Proteomes" id="UP000332933">
    <property type="component" value="Unassembled WGS sequence"/>
</dbReference>
<keyword evidence="4" id="KW-1185">Reference proteome</keyword>
<organism evidence="3 4">
    <name type="scientific">Aphanomyces stellatus</name>
    <dbReference type="NCBI Taxonomy" id="120398"/>
    <lineage>
        <taxon>Eukaryota</taxon>
        <taxon>Sar</taxon>
        <taxon>Stramenopiles</taxon>
        <taxon>Oomycota</taxon>
        <taxon>Saprolegniomycetes</taxon>
        <taxon>Saprolegniales</taxon>
        <taxon>Verrucalvaceae</taxon>
        <taxon>Aphanomyces</taxon>
    </lineage>
</organism>
<evidence type="ECO:0000313" key="3">
    <source>
        <dbReference type="EMBL" id="VFT87358.1"/>
    </source>
</evidence>
<evidence type="ECO:0000313" key="2">
    <source>
        <dbReference type="EMBL" id="KAF0698920.1"/>
    </source>
</evidence>
<dbReference type="AlphaFoldDB" id="A0A485KQH8"/>
<gene>
    <name evidence="3" type="primary">Aste57867_10484</name>
    <name evidence="2" type="ORF">As57867_010444</name>
    <name evidence="3" type="ORF">ASTE57867_10484</name>
</gene>
<evidence type="ECO:0000313" key="4">
    <source>
        <dbReference type="Proteomes" id="UP000332933"/>
    </source>
</evidence>
<accession>A0A485KQH8</accession>
<dbReference type="EMBL" id="VJMH01005211">
    <property type="protein sequence ID" value="KAF0698920.1"/>
    <property type="molecule type" value="Genomic_DNA"/>
</dbReference>
<dbReference type="EMBL" id="CAADRA010005232">
    <property type="protein sequence ID" value="VFT87358.1"/>
    <property type="molecule type" value="Genomic_DNA"/>
</dbReference>
<evidence type="ECO:0000256" key="1">
    <source>
        <dbReference type="SAM" id="MobiDB-lite"/>
    </source>
</evidence>
<name>A0A485KQH8_9STRA</name>
<reference evidence="3 4" key="1">
    <citation type="submission" date="2019-03" db="EMBL/GenBank/DDBJ databases">
        <authorList>
            <person name="Gaulin E."/>
            <person name="Dumas B."/>
        </authorList>
    </citation>
    <scope>NUCLEOTIDE SEQUENCE [LARGE SCALE GENOMIC DNA]</scope>
    <source>
        <strain evidence="3">CBS 568.67</strain>
    </source>
</reference>